<dbReference type="InterPro" id="IPR050220">
    <property type="entry name" value="Type_II_DNA_Topoisomerases"/>
</dbReference>
<dbReference type="Gene3D" id="3.30.1360.40">
    <property type="match status" value="1"/>
</dbReference>
<feature type="compositionally biased region" description="Basic and acidic residues" evidence="8">
    <location>
        <begin position="1"/>
        <end position="13"/>
    </location>
</feature>
<dbReference type="InterPro" id="IPR013758">
    <property type="entry name" value="Topo_IIA_A/C_ab"/>
</dbReference>
<dbReference type="NCBIfam" id="NF004044">
    <property type="entry name" value="PRK05561.1"/>
    <property type="match status" value="1"/>
</dbReference>
<feature type="domain" description="Topo IIA-type catalytic" evidence="9">
    <location>
        <begin position="80"/>
        <end position="544"/>
    </location>
</feature>
<dbReference type="Proteomes" id="UP000224629">
    <property type="component" value="Chromosome"/>
</dbReference>
<feature type="region of interest" description="Disordered" evidence="8">
    <location>
        <begin position="1"/>
        <end position="30"/>
    </location>
</feature>
<comment type="similarity">
    <text evidence="2">Belongs to the type II topoisomerase GyrA/ParC subunit family.</text>
</comment>
<feature type="active site" description="O-(5'-phospho-DNA)-tyrosine intermediate" evidence="7">
    <location>
        <position position="168"/>
    </location>
</feature>
<evidence type="ECO:0000256" key="1">
    <source>
        <dbReference type="ARBA" id="ARBA00000185"/>
    </source>
</evidence>
<protein>
    <recommendedName>
        <fullName evidence="3">DNA topoisomerase (ATP-hydrolyzing)</fullName>
        <ecNumber evidence="3">5.6.2.2</ecNumber>
    </recommendedName>
</protein>
<evidence type="ECO:0000256" key="8">
    <source>
        <dbReference type="SAM" id="MobiDB-lite"/>
    </source>
</evidence>
<dbReference type="EMBL" id="CP024161">
    <property type="protein sequence ID" value="ATP59473.1"/>
    <property type="molecule type" value="Genomic_DNA"/>
</dbReference>
<proteinExistence type="inferred from homology"/>
<dbReference type="PANTHER" id="PTHR43493:SF5">
    <property type="entry name" value="DNA GYRASE SUBUNIT A, CHLOROPLASTIC_MITOCHONDRIAL"/>
    <property type="match status" value="1"/>
</dbReference>
<gene>
    <name evidence="10" type="ORF">CSW10_00655</name>
</gene>
<keyword evidence="4 7" id="KW-0799">Topoisomerase</keyword>
<dbReference type="InterPro" id="IPR035516">
    <property type="entry name" value="Gyrase/topoIV_suA_C"/>
</dbReference>
<dbReference type="Pfam" id="PF03989">
    <property type="entry name" value="DNA_gyraseA_C"/>
    <property type="match status" value="6"/>
</dbReference>
<keyword evidence="6 7" id="KW-0413">Isomerase</keyword>
<dbReference type="InterPro" id="IPR013760">
    <property type="entry name" value="Topo_IIA-like_dom_sf"/>
</dbReference>
<keyword evidence="11" id="KW-1185">Reference proteome</keyword>
<evidence type="ECO:0000256" key="5">
    <source>
        <dbReference type="ARBA" id="ARBA00023125"/>
    </source>
</evidence>
<comment type="catalytic activity">
    <reaction evidence="1 7">
        <text>ATP-dependent breakage, passage and rejoining of double-stranded DNA.</text>
        <dbReference type="EC" id="5.6.2.2"/>
    </reaction>
</comment>
<evidence type="ECO:0000256" key="6">
    <source>
        <dbReference type="ARBA" id="ARBA00023235"/>
    </source>
</evidence>
<dbReference type="SUPFAM" id="SSF101904">
    <property type="entry name" value="GyrA/ParC C-terminal domain-like"/>
    <property type="match status" value="1"/>
</dbReference>
<dbReference type="PANTHER" id="PTHR43493">
    <property type="entry name" value="DNA GYRASE/TOPOISOMERASE SUBUNIT A"/>
    <property type="match status" value="1"/>
</dbReference>
<dbReference type="Gene3D" id="2.120.10.90">
    <property type="entry name" value="DNA gyrase/topoisomerase IV, subunit A, C-terminal"/>
    <property type="match status" value="1"/>
</dbReference>
<dbReference type="RefSeq" id="WP_099451785.1">
    <property type="nucleotide sequence ID" value="NZ_CP024161.1"/>
</dbReference>
<dbReference type="InterPro" id="IPR013757">
    <property type="entry name" value="Topo_IIA_A_a_sf"/>
</dbReference>
<evidence type="ECO:0000313" key="11">
    <source>
        <dbReference type="Proteomes" id="UP000224629"/>
    </source>
</evidence>
<dbReference type="Gene3D" id="3.90.199.10">
    <property type="entry name" value="Topoisomerase II, domain 5"/>
    <property type="match status" value="1"/>
</dbReference>
<organism evidence="10 11">
    <name type="scientific">Mesomycoplasma dispar</name>
    <dbReference type="NCBI Taxonomy" id="86660"/>
    <lineage>
        <taxon>Bacteria</taxon>
        <taxon>Bacillati</taxon>
        <taxon>Mycoplasmatota</taxon>
        <taxon>Mycoplasmoidales</taxon>
        <taxon>Metamycoplasmataceae</taxon>
        <taxon>Mesomycoplasma</taxon>
    </lineage>
</organism>
<reference evidence="10" key="1">
    <citation type="submission" date="2017-10" db="EMBL/GenBank/DDBJ databases">
        <title>Genome-wide analysis of the first isolated strain mycoplasma dispar GS01.</title>
        <authorList>
            <person name="Hao H."/>
            <person name="Chen S."/>
            <person name="Zhao P."/>
            <person name="Chu Y."/>
            <person name="Liu Y."/>
        </authorList>
    </citation>
    <scope>NUCLEOTIDE SEQUENCE [LARGE SCALE GENOMIC DNA]</scope>
    <source>
        <strain evidence="10">GS01</strain>
    </source>
</reference>
<dbReference type="PROSITE" id="PS52040">
    <property type="entry name" value="TOPO_IIA"/>
    <property type="match status" value="1"/>
</dbReference>
<dbReference type="EC" id="5.6.2.2" evidence="3"/>
<evidence type="ECO:0000256" key="7">
    <source>
        <dbReference type="PROSITE-ProRule" id="PRU01384"/>
    </source>
</evidence>
<dbReference type="Pfam" id="PF00521">
    <property type="entry name" value="DNA_topoisoIV"/>
    <property type="match status" value="1"/>
</dbReference>
<evidence type="ECO:0000313" key="10">
    <source>
        <dbReference type="EMBL" id="ATP59473.1"/>
    </source>
</evidence>
<dbReference type="InterPro" id="IPR006691">
    <property type="entry name" value="GyrA/parC_rep"/>
</dbReference>
<name>A0ABN5DQU2_9BACT</name>
<evidence type="ECO:0000256" key="4">
    <source>
        <dbReference type="ARBA" id="ARBA00023029"/>
    </source>
</evidence>
<evidence type="ECO:0000256" key="3">
    <source>
        <dbReference type="ARBA" id="ARBA00012895"/>
    </source>
</evidence>
<dbReference type="InterPro" id="IPR002205">
    <property type="entry name" value="Topo_IIA_dom_A"/>
</dbReference>
<keyword evidence="5 7" id="KW-0238">DNA-binding</keyword>
<dbReference type="Gene3D" id="1.10.268.10">
    <property type="entry name" value="Topoisomerase, domain 3"/>
    <property type="match status" value="1"/>
</dbReference>
<dbReference type="NCBIfam" id="TIGR01063">
    <property type="entry name" value="gyrA"/>
    <property type="match status" value="1"/>
</dbReference>
<dbReference type="CDD" id="cd00187">
    <property type="entry name" value="TOP4c"/>
    <property type="match status" value="1"/>
</dbReference>
<sequence>MFEEKDKKDKDNENFDDIETDIGSNLDTNNDEIDEDNKVYEIKPTILETITDNISPIKIEDEMKVSFLDYSMSVIVSRALPDVRDGLKPVHRRILYTMAELGITSGTSYKKSARIVGDVLGKYHPHGDVSVYESMVRMAQPFSLRYPLVDGHGNFGSIDGDEAAAMRYTEARLSKISNKMIEGLKKNTVNFRPNYDASELEPEVLPAKFPNLLVSGVSGIAVGMMTKIPPHNLAEIINSFIIFAKNPEIDINDLIATLPGPDFPTGATIYGKKGINQAYLTGKGSFLIRAKAKIEYLNSGRSRIVFYEIPYEVKKPSIIEKVAFLVRNKKILGIKDVRDESTRHGIRVVFDVKKGFSPEILLNKLYHSTDLQVSYSVNMLALVKGVPKLMNLVQIFSHYLEHQKEINLRSLNFDLEKASEKLNVLLGIKVAIENIDKVIEIIKSSKSDQIAQEKLANTFNLNPGQTKAIIDMRLGRLTSLAIEKLITEVDELKIEISEIKSIIESPEKLIELIINQHKSVAEQFGDQRRSVIVPEINHLDEEDLITDEVVIISLTQNNYVKRINLDEYRLQNRGGFGASTSSLYKDDELKSLCITNTLSDLLIISSSAKIFKLRSHQIPDSSKQGKGIPFLNLLRLQKDENISNLIAWNQEYKNHWLITVSAFGNIKKTELSAFRNIPKNGKIALKMVENDYLVSAFIVPDDPNIDIIIASSQGLVNRWPIKLLRNSGRASIGVKAINLEKGHKIIGACFTHGNDFVFSLSKNGFGKKTPVEEYRVTGRATKGLMSIDSSKAGDLIFVSTIKEGQEAIIITKRGFAIRIDLDTAPVISRKTKGVKLIKLKEGDEITSVSLIKKTVNDSQTNESES</sequence>
<dbReference type="NCBIfam" id="NF004043">
    <property type="entry name" value="PRK05560.1"/>
    <property type="match status" value="1"/>
</dbReference>
<evidence type="ECO:0000259" key="9">
    <source>
        <dbReference type="PROSITE" id="PS52040"/>
    </source>
</evidence>
<dbReference type="SMART" id="SM00434">
    <property type="entry name" value="TOP4c"/>
    <property type="match status" value="1"/>
</dbReference>
<dbReference type="SUPFAM" id="SSF56719">
    <property type="entry name" value="Type II DNA topoisomerase"/>
    <property type="match status" value="1"/>
</dbReference>
<evidence type="ECO:0000256" key="2">
    <source>
        <dbReference type="ARBA" id="ARBA00008263"/>
    </source>
</evidence>
<accession>A0ABN5DQU2</accession>